<evidence type="ECO:0000313" key="1">
    <source>
        <dbReference type="EMBL" id="TRX07173.1"/>
    </source>
</evidence>
<organism evidence="2 4">
    <name type="scientific">Flavobacterium gawalongense</name>
    <dbReference type="NCBI Taxonomy" id="2594432"/>
    <lineage>
        <taxon>Bacteria</taxon>
        <taxon>Pseudomonadati</taxon>
        <taxon>Bacteroidota</taxon>
        <taxon>Flavobacteriia</taxon>
        <taxon>Flavobacteriales</taxon>
        <taxon>Flavobacteriaceae</taxon>
        <taxon>Flavobacterium</taxon>
    </lineage>
</organism>
<protein>
    <submittedName>
        <fullName evidence="2">Uncharacterized protein</fullName>
    </submittedName>
</protein>
<comment type="caution">
    <text evidence="2">The sequence shown here is derived from an EMBL/GenBank/DDBJ whole genome shotgun (WGS) entry which is preliminary data.</text>
</comment>
<dbReference type="AlphaFoldDB" id="A0A553BKC8"/>
<keyword evidence="3" id="KW-1185">Reference proteome</keyword>
<name>A0A553BKC8_9FLAO</name>
<evidence type="ECO:0000313" key="4">
    <source>
        <dbReference type="Proteomes" id="UP000318669"/>
    </source>
</evidence>
<reference evidence="3 4" key="1">
    <citation type="submission" date="2019-07" db="EMBL/GenBank/DDBJ databases">
        <title>Novel species of Flavobacterium.</title>
        <authorList>
            <person name="Liu Q."/>
            <person name="Xin Y.-H."/>
        </authorList>
    </citation>
    <scope>NUCLEOTIDE SEQUENCE [LARGE SCALE GENOMIC DNA]</scope>
    <source>
        <strain evidence="1 3">GSP39</strain>
        <strain evidence="2 4">GSR22</strain>
    </source>
</reference>
<gene>
    <name evidence="2" type="ORF">FNW11_10805</name>
    <name evidence="1" type="ORF">FNW12_07135</name>
</gene>
<evidence type="ECO:0000313" key="2">
    <source>
        <dbReference type="EMBL" id="TRX08704.1"/>
    </source>
</evidence>
<sequence>MIKERGYRTIKEGLLFKDKNIVLKSLAELSLKLYDDKVEIDDKTNLSLLLNRLIFEENFFTEVVLNYLAVWLQNEKINLYFDNFKDLILLILEKFKSEIPRDCNKPFVLSQLINVADYYMAKYEANEITTSYNELKKNGDYQYSLI</sequence>
<dbReference type="Proteomes" id="UP000318528">
    <property type="component" value="Unassembled WGS sequence"/>
</dbReference>
<proteinExistence type="predicted"/>
<dbReference type="EMBL" id="VJZL01000018">
    <property type="protein sequence ID" value="TRX08704.1"/>
    <property type="molecule type" value="Genomic_DNA"/>
</dbReference>
<dbReference type="RefSeq" id="WP_143386180.1">
    <property type="nucleotide sequence ID" value="NZ_VJZL01000018.1"/>
</dbReference>
<dbReference type="Proteomes" id="UP000318669">
    <property type="component" value="Unassembled WGS sequence"/>
</dbReference>
<evidence type="ECO:0000313" key="3">
    <source>
        <dbReference type="Proteomes" id="UP000318528"/>
    </source>
</evidence>
<dbReference type="EMBL" id="VJZN01000009">
    <property type="protein sequence ID" value="TRX07173.1"/>
    <property type="molecule type" value="Genomic_DNA"/>
</dbReference>
<accession>A0A553BKC8</accession>